<reference evidence="2" key="1">
    <citation type="journal article" date="2009" name="Plant Mol. Biol.">
        <title>Insights into corn genes derived from large-scale cDNA sequencing.</title>
        <authorList>
            <person name="Alexandrov N.N."/>
            <person name="Brover V.V."/>
            <person name="Freidin S."/>
            <person name="Troukhan M.E."/>
            <person name="Tatarinova T.V."/>
            <person name="Zhang H."/>
            <person name="Swaller T.J."/>
            <person name="Lu Y.P."/>
            <person name="Bouck J."/>
            <person name="Flavell R.B."/>
            <person name="Feldmann K.A."/>
        </authorList>
    </citation>
    <scope>NUCLEOTIDE SEQUENCE</scope>
</reference>
<proteinExistence type="evidence at transcript level"/>
<name>B6T4I6_MAIZE</name>
<accession>B6T4I6</accession>
<protein>
    <submittedName>
        <fullName evidence="2">Uncharacterized protein</fullName>
    </submittedName>
</protein>
<dbReference type="EMBL" id="EU959901">
    <property type="protein sequence ID" value="ACG32019.1"/>
    <property type="molecule type" value="mRNA"/>
</dbReference>
<feature type="compositionally biased region" description="Basic residues" evidence="1">
    <location>
        <begin position="150"/>
        <end position="166"/>
    </location>
</feature>
<dbReference type="AlphaFoldDB" id="B6T4I6"/>
<evidence type="ECO:0000313" key="2">
    <source>
        <dbReference type="EMBL" id="ACG32019.1"/>
    </source>
</evidence>
<sequence>MASPPSIHGSRMTSAPFHPWPPLPLRRDSSHPLPQRSRVCHGCVPPHCSLSLSLLSTWSRGCLPPIAPPLSLPPHTTSAPYSLQVWRTPHPQPSSVLSLSVAPLRTPSTSPVCRCRRRRRSPAPARRCAATPHPFTAPVFHGHSRCSATGRRKRPGLCGKERRRPR</sequence>
<feature type="region of interest" description="Disordered" evidence="1">
    <location>
        <begin position="1"/>
        <end position="28"/>
    </location>
</feature>
<organism evidence="2">
    <name type="scientific">Zea mays</name>
    <name type="common">Maize</name>
    <dbReference type="NCBI Taxonomy" id="4577"/>
    <lineage>
        <taxon>Eukaryota</taxon>
        <taxon>Viridiplantae</taxon>
        <taxon>Streptophyta</taxon>
        <taxon>Embryophyta</taxon>
        <taxon>Tracheophyta</taxon>
        <taxon>Spermatophyta</taxon>
        <taxon>Magnoliopsida</taxon>
        <taxon>Liliopsida</taxon>
        <taxon>Poales</taxon>
        <taxon>Poaceae</taxon>
        <taxon>PACMAD clade</taxon>
        <taxon>Panicoideae</taxon>
        <taxon>Andropogonodae</taxon>
        <taxon>Andropogoneae</taxon>
        <taxon>Tripsacinae</taxon>
        <taxon>Zea</taxon>
    </lineage>
</organism>
<feature type="region of interest" description="Disordered" evidence="1">
    <location>
        <begin position="144"/>
        <end position="166"/>
    </location>
</feature>
<evidence type="ECO:0000256" key="1">
    <source>
        <dbReference type="SAM" id="MobiDB-lite"/>
    </source>
</evidence>